<reference evidence="1" key="1">
    <citation type="submission" date="2019-09" db="EMBL/GenBank/DDBJ databases">
        <title>Draft genome information of white flower Hibiscus syriacus.</title>
        <authorList>
            <person name="Kim Y.-M."/>
        </authorList>
    </citation>
    <scope>NUCLEOTIDE SEQUENCE [LARGE SCALE GENOMIC DNA]</scope>
    <source>
        <strain evidence="1">YM2019G1</strain>
    </source>
</reference>
<sequence length="132" mass="14226">MRAIVGAGARKRKLFSFGKTPIEEKDGELVEVEIVGLLEPLELEVVLGGDDGGRTTAQTTVVDASDGCVVVGEFEEDIGRSEQRRGWVGEHSGSASTLGLLRRRDLASAKEVPLTAALGMLCREEAMQEEKR</sequence>
<organism evidence="1 2">
    <name type="scientific">Hibiscus syriacus</name>
    <name type="common">Rose of Sharon</name>
    <dbReference type="NCBI Taxonomy" id="106335"/>
    <lineage>
        <taxon>Eukaryota</taxon>
        <taxon>Viridiplantae</taxon>
        <taxon>Streptophyta</taxon>
        <taxon>Embryophyta</taxon>
        <taxon>Tracheophyta</taxon>
        <taxon>Spermatophyta</taxon>
        <taxon>Magnoliopsida</taxon>
        <taxon>eudicotyledons</taxon>
        <taxon>Gunneridae</taxon>
        <taxon>Pentapetalae</taxon>
        <taxon>rosids</taxon>
        <taxon>malvids</taxon>
        <taxon>Malvales</taxon>
        <taxon>Malvaceae</taxon>
        <taxon>Malvoideae</taxon>
        <taxon>Hibiscus</taxon>
    </lineage>
</organism>
<dbReference type="AlphaFoldDB" id="A0A6A3B8A3"/>
<comment type="caution">
    <text evidence="1">The sequence shown here is derived from an EMBL/GenBank/DDBJ whole genome shotgun (WGS) entry which is preliminary data.</text>
</comment>
<evidence type="ECO:0000313" key="2">
    <source>
        <dbReference type="Proteomes" id="UP000436088"/>
    </source>
</evidence>
<dbReference type="EMBL" id="VEPZ02000920">
    <property type="protein sequence ID" value="KAE8711179.1"/>
    <property type="molecule type" value="Genomic_DNA"/>
</dbReference>
<name>A0A6A3B8A3_HIBSY</name>
<proteinExistence type="predicted"/>
<accession>A0A6A3B8A3</accession>
<gene>
    <name evidence="1" type="ORF">F3Y22_tig00110302pilonHSYRG00006</name>
</gene>
<evidence type="ECO:0000313" key="1">
    <source>
        <dbReference type="EMBL" id="KAE8711179.1"/>
    </source>
</evidence>
<protein>
    <submittedName>
        <fullName evidence="1">Uncharacterized protein</fullName>
    </submittedName>
</protein>
<dbReference type="Proteomes" id="UP000436088">
    <property type="component" value="Unassembled WGS sequence"/>
</dbReference>
<keyword evidence="2" id="KW-1185">Reference proteome</keyword>